<dbReference type="Pfam" id="PF04241">
    <property type="entry name" value="DUF423"/>
    <property type="match status" value="1"/>
</dbReference>
<dbReference type="GO" id="GO:0016020">
    <property type="term" value="C:membrane"/>
    <property type="evidence" value="ECO:0007669"/>
    <property type="project" value="UniProtKB-SubCell"/>
</dbReference>
<dbReference type="AlphaFoldDB" id="A0A3N1Y6I1"/>
<evidence type="ECO:0000256" key="3">
    <source>
        <dbReference type="ARBA" id="ARBA00022692"/>
    </source>
</evidence>
<proteinExistence type="inferred from homology"/>
<dbReference type="InterPro" id="IPR006696">
    <property type="entry name" value="DUF423"/>
</dbReference>
<evidence type="ECO:0000256" key="4">
    <source>
        <dbReference type="ARBA" id="ARBA00022989"/>
    </source>
</evidence>
<dbReference type="RefSeq" id="WP_123399087.1">
    <property type="nucleotide sequence ID" value="NZ_RJVI01000001.1"/>
</dbReference>
<evidence type="ECO:0000256" key="7">
    <source>
        <dbReference type="SAM" id="SignalP"/>
    </source>
</evidence>
<dbReference type="Proteomes" id="UP000276634">
    <property type="component" value="Unassembled WGS sequence"/>
</dbReference>
<keyword evidence="5 6" id="KW-0472">Membrane</keyword>
<comment type="similarity">
    <text evidence="2">Belongs to the UPF0382 family.</text>
</comment>
<gene>
    <name evidence="8" type="ORF">EDC57_0046</name>
</gene>
<feature type="transmembrane region" description="Helical" evidence="6">
    <location>
        <begin position="94"/>
        <end position="115"/>
    </location>
</feature>
<evidence type="ECO:0000256" key="2">
    <source>
        <dbReference type="ARBA" id="ARBA00009694"/>
    </source>
</evidence>
<evidence type="ECO:0000256" key="1">
    <source>
        <dbReference type="ARBA" id="ARBA00004141"/>
    </source>
</evidence>
<comment type="caution">
    <text evidence="8">The sequence shown here is derived from an EMBL/GenBank/DDBJ whole genome shotgun (WGS) entry which is preliminary data.</text>
</comment>
<accession>A0A3N1Y6I1</accession>
<dbReference type="EMBL" id="RJVI01000001">
    <property type="protein sequence ID" value="ROR34151.1"/>
    <property type="molecule type" value="Genomic_DNA"/>
</dbReference>
<comment type="subcellular location">
    <subcellularLocation>
        <location evidence="1">Membrane</location>
        <topology evidence="1">Multi-pass membrane protein</topology>
    </subcellularLocation>
</comment>
<keyword evidence="3 6" id="KW-0812">Transmembrane</keyword>
<dbReference type="PANTHER" id="PTHR43461">
    <property type="entry name" value="TRANSMEMBRANE PROTEIN 256"/>
    <property type="match status" value="1"/>
</dbReference>
<keyword evidence="7" id="KW-0732">Signal</keyword>
<evidence type="ECO:0000313" key="9">
    <source>
        <dbReference type="Proteomes" id="UP000276634"/>
    </source>
</evidence>
<sequence>MTAGARAALALAALGGACAVLAGAFAAHLASADAAALLEKGARYQLAHALAAMAVLALPLPRAAALAGLLAAAGSLFAGSLYTLALGAPAALGWVTPVGGTAMVAGWLLVAAAALRR</sequence>
<organism evidence="8 9">
    <name type="scientific">Inmirania thermothiophila</name>
    <dbReference type="NCBI Taxonomy" id="1750597"/>
    <lineage>
        <taxon>Bacteria</taxon>
        <taxon>Pseudomonadati</taxon>
        <taxon>Pseudomonadota</taxon>
        <taxon>Gammaproteobacteria</taxon>
        <taxon>Chromatiales</taxon>
        <taxon>Ectothiorhodospiraceae</taxon>
        <taxon>Inmirania</taxon>
    </lineage>
</organism>
<feature type="chain" id="PRO_5018036512" evidence="7">
    <location>
        <begin position="23"/>
        <end position="117"/>
    </location>
</feature>
<feature type="transmembrane region" description="Helical" evidence="6">
    <location>
        <begin position="42"/>
        <end position="60"/>
    </location>
</feature>
<keyword evidence="4 6" id="KW-1133">Transmembrane helix</keyword>
<keyword evidence="9" id="KW-1185">Reference proteome</keyword>
<feature type="signal peptide" evidence="7">
    <location>
        <begin position="1"/>
        <end position="22"/>
    </location>
</feature>
<feature type="transmembrane region" description="Helical" evidence="6">
    <location>
        <begin position="67"/>
        <end position="88"/>
    </location>
</feature>
<evidence type="ECO:0000256" key="5">
    <source>
        <dbReference type="ARBA" id="ARBA00023136"/>
    </source>
</evidence>
<dbReference type="PANTHER" id="PTHR43461:SF1">
    <property type="entry name" value="TRANSMEMBRANE PROTEIN 256"/>
    <property type="match status" value="1"/>
</dbReference>
<evidence type="ECO:0000313" key="8">
    <source>
        <dbReference type="EMBL" id="ROR34151.1"/>
    </source>
</evidence>
<name>A0A3N1Y6I1_9GAMM</name>
<dbReference type="PROSITE" id="PS51257">
    <property type="entry name" value="PROKAR_LIPOPROTEIN"/>
    <property type="match status" value="1"/>
</dbReference>
<evidence type="ECO:0000256" key="6">
    <source>
        <dbReference type="SAM" id="Phobius"/>
    </source>
</evidence>
<reference evidence="8 9" key="1">
    <citation type="submission" date="2018-11" db="EMBL/GenBank/DDBJ databases">
        <title>Genomic Encyclopedia of Type Strains, Phase IV (KMG-IV): sequencing the most valuable type-strain genomes for metagenomic binning, comparative biology and taxonomic classification.</title>
        <authorList>
            <person name="Goeker M."/>
        </authorList>
    </citation>
    <scope>NUCLEOTIDE SEQUENCE [LARGE SCALE GENOMIC DNA]</scope>
    <source>
        <strain evidence="8 9">DSM 100275</strain>
    </source>
</reference>
<protein>
    <submittedName>
        <fullName evidence="8">Uncharacterized membrane protein YgdD (TMEM256/DUF423 family)</fullName>
    </submittedName>
</protein>